<accession>A0A1C7LLM7</accession>
<protein>
    <recommendedName>
        <fullName evidence="1">F-box domain-containing protein</fullName>
    </recommendedName>
</protein>
<evidence type="ECO:0000313" key="2">
    <source>
        <dbReference type="EMBL" id="OBZ65438.1"/>
    </source>
</evidence>
<evidence type="ECO:0000259" key="1">
    <source>
        <dbReference type="Pfam" id="PF12937"/>
    </source>
</evidence>
<dbReference type="SUPFAM" id="SSF81383">
    <property type="entry name" value="F-box domain"/>
    <property type="match status" value="1"/>
</dbReference>
<dbReference type="InterPro" id="IPR036047">
    <property type="entry name" value="F-box-like_dom_sf"/>
</dbReference>
<dbReference type="AlphaFoldDB" id="A0A1C7LLM7"/>
<sequence>MHMSILAYGMKQSPIPEVRSDIRNIWTSWISSANFTIIDSKSSANEIRSQLDAGVQDYRQLVNDLLTQTARLHAFPNSLTPLHCLADELLSEIIPHLLQAPHTNSDLISVTHVCRRWRAAAIRDPNLWTSISLNNPTAAAEFFRRSGSMRLRVSLTDYISPYPTFFYSGAAYTSHSYLLVICASLGRVDPSFLWNATGGVC</sequence>
<reference evidence="2 3" key="1">
    <citation type="submission" date="2016-03" db="EMBL/GenBank/DDBJ databases">
        <title>Whole genome sequencing of Grifola frondosa 9006-11.</title>
        <authorList>
            <person name="Min B."/>
            <person name="Park H."/>
            <person name="Kim J.-G."/>
            <person name="Cho H."/>
            <person name="Oh Y.-L."/>
            <person name="Kong W.-S."/>
            <person name="Choi I.-G."/>
        </authorList>
    </citation>
    <scope>NUCLEOTIDE SEQUENCE [LARGE SCALE GENOMIC DNA]</scope>
    <source>
        <strain evidence="2 3">9006-11</strain>
    </source>
</reference>
<proteinExistence type="predicted"/>
<gene>
    <name evidence="2" type="ORF">A0H81_14538</name>
</gene>
<feature type="domain" description="F-box" evidence="1">
    <location>
        <begin position="87"/>
        <end position="133"/>
    </location>
</feature>
<dbReference type="OrthoDB" id="3353710at2759"/>
<dbReference type="Proteomes" id="UP000092993">
    <property type="component" value="Unassembled WGS sequence"/>
</dbReference>
<dbReference type="Pfam" id="PF12937">
    <property type="entry name" value="F-box-like"/>
    <property type="match status" value="1"/>
</dbReference>
<dbReference type="InterPro" id="IPR001810">
    <property type="entry name" value="F-box_dom"/>
</dbReference>
<keyword evidence="3" id="KW-1185">Reference proteome</keyword>
<comment type="caution">
    <text evidence="2">The sequence shown here is derived from an EMBL/GenBank/DDBJ whole genome shotgun (WGS) entry which is preliminary data.</text>
</comment>
<evidence type="ECO:0000313" key="3">
    <source>
        <dbReference type="Proteomes" id="UP000092993"/>
    </source>
</evidence>
<dbReference type="Gene3D" id="1.20.1280.50">
    <property type="match status" value="1"/>
</dbReference>
<organism evidence="2 3">
    <name type="scientific">Grifola frondosa</name>
    <name type="common">Maitake</name>
    <name type="synonym">Polyporus frondosus</name>
    <dbReference type="NCBI Taxonomy" id="5627"/>
    <lineage>
        <taxon>Eukaryota</taxon>
        <taxon>Fungi</taxon>
        <taxon>Dikarya</taxon>
        <taxon>Basidiomycota</taxon>
        <taxon>Agaricomycotina</taxon>
        <taxon>Agaricomycetes</taxon>
        <taxon>Polyporales</taxon>
        <taxon>Grifolaceae</taxon>
        <taxon>Grifola</taxon>
    </lineage>
</organism>
<dbReference type="EMBL" id="LUGG01000044">
    <property type="protein sequence ID" value="OBZ65438.1"/>
    <property type="molecule type" value="Genomic_DNA"/>
</dbReference>
<name>A0A1C7LLM7_GRIFR</name>